<feature type="domain" description="Major facilitator superfamily (MFS) profile" evidence="7">
    <location>
        <begin position="15"/>
        <end position="104"/>
    </location>
</feature>
<dbReference type="Gene3D" id="1.20.1720.10">
    <property type="entry name" value="Multidrug resistance protein D"/>
    <property type="match status" value="1"/>
</dbReference>
<accession>A0ABM8GAQ1</accession>
<name>A0ABM8GAQ1_9MICO</name>
<organism evidence="8 9">
    <name type="scientific">Naasia aerilata</name>
    <dbReference type="NCBI Taxonomy" id="1162966"/>
    <lineage>
        <taxon>Bacteria</taxon>
        <taxon>Bacillati</taxon>
        <taxon>Actinomycetota</taxon>
        <taxon>Actinomycetes</taxon>
        <taxon>Micrococcales</taxon>
        <taxon>Microbacteriaceae</taxon>
        <taxon>Naasia</taxon>
    </lineage>
</organism>
<comment type="subcellular location">
    <subcellularLocation>
        <location evidence="1">Cell membrane</location>
        <topology evidence="1">Multi-pass membrane protein</topology>
    </subcellularLocation>
</comment>
<dbReference type="Pfam" id="PF07690">
    <property type="entry name" value="MFS_1"/>
    <property type="match status" value="1"/>
</dbReference>
<dbReference type="EMBL" id="AP027731">
    <property type="protein sequence ID" value="BDZ45295.1"/>
    <property type="molecule type" value="Genomic_DNA"/>
</dbReference>
<keyword evidence="2" id="KW-0813">Transport</keyword>
<evidence type="ECO:0000256" key="5">
    <source>
        <dbReference type="ARBA" id="ARBA00023136"/>
    </source>
</evidence>
<evidence type="ECO:0000259" key="7">
    <source>
        <dbReference type="PROSITE" id="PS50850"/>
    </source>
</evidence>
<evidence type="ECO:0000313" key="9">
    <source>
        <dbReference type="Proteomes" id="UP001321498"/>
    </source>
</evidence>
<evidence type="ECO:0000256" key="6">
    <source>
        <dbReference type="SAM" id="Phobius"/>
    </source>
</evidence>
<dbReference type="SUPFAM" id="SSF103473">
    <property type="entry name" value="MFS general substrate transporter"/>
    <property type="match status" value="1"/>
</dbReference>
<sequence length="104" mass="11381">MSALPPTRRRPLWLVLVAASLPMFMATLDNLVMTNALPVLHERLGATVEQLQWFVNAYTLAFAATILLAVGLGDRFGRRTVFLLGIAVFSASSFSPHCPRIPVS</sequence>
<evidence type="ECO:0000313" key="8">
    <source>
        <dbReference type="EMBL" id="BDZ45295.1"/>
    </source>
</evidence>
<dbReference type="PANTHER" id="PTHR42718:SF9">
    <property type="entry name" value="MAJOR FACILITATOR SUPERFAMILY MULTIDRUG TRANSPORTER MFSC"/>
    <property type="match status" value="1"/>
</dbReference>
<feature type="transmembrane region" description="Helical" evidence="6">
    <location>
        <begin position="12"/>
        <end position="33"/>
    </location>
</feature>
<dbReference type="PANTHER" id="PTHR42718">
    <property type="entry name" value="MAJOR FACILITATOR SUPERFAMILY MULTIDRUG TRANSPORTER MFSC"/>
    <property type="match status" value="1"/>
</dbReference>
<dbReference type="InterPro" id="IPR020846">
    <property type="entry name" value="MFS_dom"/>
</dbReference>
<evidence type="ECO:0000256" key="4">
    <source>
        <dbReference type="ARBA" id="ARBA00022989"/>
    </source>
</evidence>
<feature type="transmembrane region" description="Helical" evidence="6">
    <location>
        <begin position="53"/>
        <end position="73"/>
    </location>
</feature>
<evidence type="ECO:0000256" key="3">
    <source>
        <dbReference type="ARBA" id="ARBA00022692"/>
    </source>
</evidence>
<dbReference type="PROSITE" id="PS50850">
    <property type="entry name" value="MFS"/>
    <property type="match status" value="1"/>
</dbReference>
<reference evidence="9" key="1">
    <citation type="journal article" date="2019" name="Int. J. Syst. Evol. Microbiol.">
        <title>The Global Catalogue of Microorganisms (GCM) 10K type strain sequencing project: providing services to taxonomists for standard genome sequencing and annotation.</title>
        <authorList>
            <consortium name="The Broad Institute Genomics Platform"/>
            <consortium name="The Broad Institute Genome Sequencing Center for Infectious Disease"/>
            <person name="Wu L."/>
            <person name="Ma J."/>
        </authorList>
    </citation>
    <scope>NUCLEOTIDE SEQUENCE [LARGE SCALE GENOMIC DNA]</scope>
    <source>
        <strain evidence="9">NBRC 108725</strain>
    </source>
</reference>
<evidence type="ECO:0000256" key="2">
    <source>
        <dbReference type="ARBA" id="ARBA00022448"/>
    </source>
</evidence>
<keyword evidence="9" id="KW-1185">Reference proteome</keyword>
<dbReference type="RefSeq" id="WP_286278662.1">
    <property type="nucleotide sequence ID" value="NZ_AP027731.1"/>
</dbReference>
<gene>
    <name evidence="8" type="ORF">GCM10025866_12040</name>
</gene>
<evidence type="ECO:0000256" key="1">
    <source>
        <dbReference type="ARBA" id="ARBA00004651"/>
    </source>
</evidence>
<keyword evidence="3 6" id="KW-0812">Transmembrane</keyword>
<keyword evidence="5 6" id="KW-0472">Membrane</keyword>
<dbReference type="InterPro" id="IPR036259">
    <property type="entry name" value="MFS_trans_sf"/>
</dbReference>
<keyword evidence="4 6" id="KW-1133">Transmembrane helix</keyword>
<dbReference type="InterPro" id="IPR011701">
    <property type="entry name" value="MFS"/>
</dbReference>
<protein>
    <recommendedName>
        <fullName evidence="7">Major facilitator superfamily (MFS) profile domain-containing protein</fullName>
    </recommendedName>
</protein>
<dbReference type="Proteomes" id="UP001321498">
    <property type="component" value="Chromosome"/>
</dbReference>
<proteinExistence type="predicted"/>